<feature type="domain" description="RRM" evidence="4">
    <location>
        <begin position="674"/>
        <end position="776"/>
    </location>
</feature>
<feature type="compositionally biased region" description="Polar residues" evidence="3">
    <location>
        <begin position="60"/>
        <end position="73"/>
    </location>
</feature>
<evidence type="ECO:0000313" key="6">
    <source>
        <dbReference type="Proteomes" id="UP000492820"/>
    </source>
</evidence>
<dbReference type="SMART" id="SM00360">
    <property type="entry name" value="RRM"/>
    <property type="match status" value="2"/>
</dbReference>
<dbReference type="PROSITE" id="PS50102">
    <property type="entry name" value="RRM"/>
    <property type="match status" value="1"/>
</dbReference>
<dbReference type="GO" id="GO:0000900">
    <property type="term" value="F:mRNA regulatory element binding translation repressor activity"/>
    <property type="evidence" value="ECO:0007669"/>
    <property type="project" value="TreeGrafter"/>
</dbReference>
<dbReference type="GO" id="GO:0003730">
    <property type="term" value="F:mRNA 3'-UTR binding"/>
    <property type="evidence" value="ECO:0007669"/>
    <property type="project" value="InterPro"/>
</dbReference>
<evidence type="ECO:0000313" key="5">
    <source>
        <dbReference type="EMBL" id="CDS17360.1"/>
    </source>
</evidence>
<evidence type="ECO:0000313" key="7">
    <source>
        <dbReference type="WBParaSite" id="EgrG_001011000"/>
    </source>
</evidence>
<feature type="region of interest" description="Disordered" evidence="3">
    <location>
        <begin position="185"/>
        <end position="209"/>
    </location>
</feature>
<dbReference type="CDD" id="cd12725">
    <property type="entry name" value="RRM2_CPEB1"/>
    <property type="match status" value="1"/>
</dbReference>
<dbReference type="InterPro" id="IPR035979">
    <property type="entry name" value="RBD_domain_sf"/>
</dbReference>
<dbReference type="Pfam" id="PF16366">
    <property type="entry name" value="CEBP_ZZ"/>
    <property type="match status" value="1"/>
</dbReference>
<feature type="region of interest" description="Disordered" evidence="3">
    <location>
        <begin position="341"/>
        <end position="390"/>
    </location>
</feature>
<reference evidence="5 6" key="1">
    <citation type="journal article" date="2013" name="Nature">
        <title>The genomes of four tapeworm species reveal adaptations to parasitism.</title>
        <authorList>
            <person name="Tsai I.J."/>
            <person name="Zarowiecki M."/>
            <person name="Holroyd N."/>
            <person name="Garciarrubio A."/>
            <person name="Sanchez-Flores A."/>
            <person name="Brooks K.L."/>
            <person name="Tracey A."/>
            <person name="Bobes R.J."/>
            <person name="Fragoso G."/>
            <person name="Sciutto E."/>
            <person name="Aslett M."/>
            <person name="Beasley H."/>
            <person name="Bennett H.M."/>
            <person name="Cai J."/>
            <person name="Camicia F."/>
            <person name="Clark R."/>
            <person name="Cucher M."/>
            <person name="De Silva N."/>
            <person name="Day T.A."/>
            <person name="Deplazes P."/>
            <person name="Estrada K."/>
            <person name="Fernandez C."/>
            <person name="Holland P.W."/>
            <person name="Hou J."/>
            <person name="Hu S."/>
            <person name="Huckvale T."/>
            <person name="Hung S.S."/>
            <person name="Kamenetzky L."/>
            <person name="Keane J.A."/>
            <person name="Kiss F."/>
            <person name="Koziol U."/>
            <person name="Lambert O."/>
            <person name="Liu K."/>
            <person name="Luo X."/>
            <person name="Luo Y."/>
            <person name="Macchiaroli N."/>
            <person name="Nichol S."/>
            <person name="Paps J."/>
            <person name="Parkinson J."/>
            <person name="Pouchkina-Stantcheva N."/>
            <person name="Riddiford N."/>
            <person name="Rosenzvit M."/>
            <person name="Salinas G."/>
            <person name="Wasmuth J.D."/>
            <person name="Zamanian M."/>
            <person name="Zheng Y."/>
            <person name="Cai X."/>
            <person name="Soberon X."/>
            <person name="Olson P.D."/>
            <person name="Laclette J.P."/>
            <person name="Brehm K."/>
            <person name="Berriman M."/>
            <person name="Garciarrubio A."/>
            <person name="Bobes R.J."/>
            <person name="Fragoso G."/>
            <person name="Sanchez-Flores A."/>
            <person name="Estrada K."/>
            <person name="Cevallos M.A."/>
            <person name="Morett E."/>
            <person name="Gonzalez V."/>
            <person name="Portillo T."/>
            <person name="Ochoa-Leyva A."/>
            <person name="Jose M.V."/>
            <person name="Sciutto E."/>
            <person name="Landa A."/>
            <person name="Jimenez L."/>
            <person name="Valdes V."/>
            <person name="Carrero J.C."/>
            <person name="Larralde C."/>
            <person name="Morales-Montor J."/>
            <person name="Limon-Lason J."/>
            <person name="Soberon X."/>
            <person name="Laclette J.P."/>
        </authorList>
    </citation>
    <scope>NUCLEOTIDE SEQUENCE [LARGE SCALE GENOMIC DNA]</scope>
</reference>
<reference evidence="7" key="3">
    <citation type="submission" date="2020-10" db="UniProtKB">
        <authorList>
            <consortium name="WormBaseParasite"/>
        </authorList>
    </citation>
    <scope>IDENTIFICATION</scope>
</reference>
<feature type="compositionally biased region" description="Basic and acidic residues" evidence="3">
    <location>
        <begin position="185"/>
        <end position="198"/>
    </location>
</feature>
<dbReference type="InterPro" id="IPR038446">
    <property type="entry name" value="CEBP_ZZ_sf"/>
</dbReference>
<dbReference type="InterPro" id="IPR012677">
    <property type="entry name" value="Nucleotide-bd_a/b_plait_sf"/>
</dbReference>
<sequence length="935" mass="101775">MSEDVPKFLLEDPAISPDGNISFRICVETNAANTNITGAQNLLVKENDSDVNINPRLPETGNQPDNRGSITTRNIETPTGACLAGNHTMQHLVRRPSRFDYLSSSCGSDALTIDNGFYTSGTPFHSESSTGSNSFGTDGSPSNPRLPISPFEGRQQQNHLRNSNRNTYERFLQKYGHTVIIDTDGHQSSEFQEPKGVFRGDSNGENSPIEDPYPGCANPLSIISNTPCTNSQNFLNLATGQPSTTANDFVSYPPAPTTSSRTGQDQVLDQNLVSAAKYVYELTDGSSRPTSRASSSSRVPEASNSSGVGANYTHFNEIEKAKTGVLEISGNGTGMPTVTTSSAAGTIDNLTDGNPTQRAAVGSNSTQQISEDSRPEQLPFNGPEPPQSVGSAVLDDISLAAQLSQLALNYSGRNDLNSSQLINIILNLMASNSTNASSSTRQISTPNEIPQSINDWGSFSSNPRACQGPSVTSANDILSNQLFSLLISLGKINPALLSALLTCVENGQIDAQQILVKLLTTKLNMPNNGLSNLSLLSSIGSLLSTEAVRNNSELMDILTSQLTAYAARFDSGKALQSNGYHYPPMAHNRHHIRQSPNFGNEPPFSSLYYRMHMNDGALSVGQCCNRQGTLEGDIDRAATIYRNSANNASQKLETIHRWSGKLPMRNYNSMCFSRKVFLGGVPWDSTSDDLINTFSQFGNVSVLWPQKDGGYISHHHNNDVAIDRSMSVAPKGYCYLLFEHESCVAELLAKCTRDASNGGEYFKLSSPKFKSKSVQVIPWVISDSQFSCGGGQSSLQISYTVFVGALHGMITAEALASIMNELFGNVTFAALDTDKHKYPIGSGRVVFRNHASYMRAVTANFVEVRTPKFTKTIQIDPFLEDSLCDTCHLLPGVYFCRSLDCFQYFCPTCWQKWHSANQTNHKPLRRSLKLITERA</sequence>
<feature type="region of interest" description="Disordered" evidence="3">
    <location>
        <begin position="283"/>
        <end position="310"/>
    </location>
</feature>
<dbReference type="AlphaFoldDB" id="A0A068WI61"/>
<dbReference type="EMBL" id="LK028577">
    <property type="protein sequence ID" value="CDS17360.1"/>
    <property type="molecule type" value="Genomic_DNA"/>
</dbReference>
<dbReference type="GO" id="GO:2000766">
    <property type="term" value="P:negative regulation of cytoplasmic translation"/>
    <property type="evidence" value="ECO:0007669"/>
    <property type="project" value="TreeGrafter"/>
</dbReference>
<dbReference type="Proteomes" id="UP000492820">
    <property type="component" value="Unassembled WGS sequence"/>
</dbReference>
<dbReference type="PANTHER" id="PTHR12566:SF9">
    <property type="entry name" value="CYTOPLASMIC POLYADENYLATION ELEMENT-BINDING PROTEIN 1"/>
    <property type="match status" value="1"/>
</dbReference>
<dbReference type="InterPro" id="IPR032296">
    <property type="entry name" value="CEBP_ZZ"/>
</dbReference>
<feature type="region of interest" description="Disordered" evidence="3">
    <location>
        <begin position="124"/>
        <end position="161"/>
    </location>
</feature>
<dbReference type="GO" id="GO:0045202">
    <property type="term" value="C:synapse"/>
    <property type="evidence" value="ECO:0007669"/>
    <property type="project" value="TreeGrafter"/>
</dbReference>
<dbReference type="PANTHER" id="PTHR12566">
    <property type="entry name" value="CYTOPLASMIC POLYADENYLATION ELEMENT BINDING PROTEIN CPEB"/>
    <property type="match status" value="1"/>
</dbReference>
<dbReference type="InterPro" id="IPR000504">
    <property type="entry name" value="RRM_dom"/>
</dbReference>
<gene>
    <name evidence="5" type="ORF">EgrG_001011000</name>
</gene>
<accession>A0A068WI61</accession>
<dbReference type="Gene3D" id="3.30.70.330">
    <property type="match status" value="2"/>
</dbReference>
<feature type="region of interest" description="Disordered" evidence="3">
    <location>
        <begin position="54"/>
        <end position="73"/>
    </location>
</feature>
<name>A0A068WI61_ECHGR</name>
<dbReference type="WBParaSite" id="EgrG_001011000">
    <property type="protein sequence ID" value="EgrG_001011000"/>
    <property type="gene ID" value="EgrG_001011000"/>
</dbReference>
<proteinExistence type="predicted"/>
<dbReference type="GO" id="GO:0005634">
    <property type="term" value="C:nucleus"/>
    <property type="evidence" value="ECO:0007669"/>
    <property type="project" value="TreeGrafter"/>
</dbReference>
<dbReference type="SUPFAM" id="SSF54928">
    <property type="entry name" value="RNA-binding domain, RBD"/>
    <property type="match status" value="1"/>
</dbReference>
<dbReference type="GO" id="GO:0005737">
    <property type="term" value="C:cytoplasm"/>
    <property type="evidence" value="ECO:0007669"/>
    <property type="project" value="TreeGrafter"/>
</dbReference>
<dbReference type="OrthoDB" id="10033548at2759"/>
<dbReference type="Gene3D" id="4.10.640.40">
    <property type="entry name" value="Cytoplasmic polyadenylation element-binding protein, ZZ domain"/>
    <property type="match status" value="1"/>
</dbReference>
<feature type="compositionally biased region" description="Polar residues" evidence="3">
    <location>
        <begin position="341"/>
        <end position="370"/>
    </location>
</feature>
<dbReference type="GO" id="GO:0008135">
    <property type="term" value="F:translation factor activity, RNA binding"/>
    <property type="evidence" value="ECO:0007669"/>
    <property type="project" value="TreeGrafter"/>
</dbReference>
<dbReference type="CDD" id="cd19757">
    <property type="entry name" value="Bbox1"/>
    <property type="match status" value="1"/>
</dbReference>
<dbReference type="GO" id="GO:0043005">
    <property type="term" value="C:neuron projection"/>
    <property type="evidence" value="ECO:0007669"/>
    <property type="project" value="TreeGrafter"/>
</dbReference>
<dbReference type="GO" id="GO:0043022">
    <property type="term" value="F:ribosome binding"/>
    <property type="evidence" value="ECO:0007669"/>
    <property type="project" value="TreeGrafter"/>
</dbReference>
<dbReference type="Pfam" id="PF16367">
    <property type="entry name" value="RRM_7"/>
    <property type="match status" value="1"/>
</dbReference>
<reference evidence="5" key="2">
    <citation type="submission" date="2014-06" db="EMBL/GenBank/DDBJ databases">
        <authorList>
            <person name="Aslett M."/>
        </authorList>
    </citation>
    <scope>NUCLEOTIDE SEQUENCE</scope>
</reference>
<feature type="compositionally biased region" description="Polar residues" evidence="3">
    <location>
        <begin position="124"/>
        <end position="143"/>
    </location>
</feature>
<protein>
    <submittedName>
        <fullName evidence="5 7">Cytoplasmic polyadenylation element binding</fullName>
    </submittedName>
</protein>
<evidence type="ECO:0000259" key="4">
    <source>
        <dbReference type="PROSITE" id="PS50102"/>
    </source>
</evidence>
<dbReference type="InterPro" id="IPR034819">
    <property type="entry name" value="CPEB"/>
</dbReference>
<feature type="compositionally biased region" description="Low complexity" evidence="3">
    <location>
        <begin position="286"/>
        <end position="306"/>
    </location>
</feature>
<organism evidence="5">
    <name type="scientific">Echinococcus granulosus</name>
    <name type="common">Hydatid tapeworm</name>
    <dbReference type="NCBI Taxonomy" id="6210"/>
    <lineage>
        <taxon>Eukaryota</taxon>
        <taxon>Metazoa</taxon>
        <taxon>Spiralia</taxon>
        <taxon>Lophotrochozoa</taxon>
        <taxon>Platyhelminthes</taxon>
        <taxon>Cestoda</taxon>
        <taxon>Eucestoda</taxon>
        <taxon>Cyclophyllidea</taxon>
        <taxon>Taeniidae</taxon>
        <taxon>Echinococcus</taxon>
        <taxon>Echinococcus granulosus group</taxon>
    </lineage>
</organism>
<evidence type="ECO:0000256" key="3">
    <source>
        <dbReference type="SAM" id="MobiDB-lite"/>
    </source>
</evidence>
<evidence type="ECO:0000256" key="2">
    <source>
        <dbReference type="PROSITE-ProRule" id="PRU00176"/>
    </source>
</evidence>
<evidence type="ECO:0000256" key="1">
    <source>
        <dbReference type="ARBA" id="ARBA00022884"/>
    </source>
</evidence>
<keyword evidence="1 2" id="KW-0694">RNA-binding</keyword>